<evidence type="ECO:0008006" key="5">
    <source>
        <dbReference type="Google" id="ProtNLM"/>
    </source>
</evidence>
<comment type="caution">
    <text evidence="3">The sequence shown here is derived from an EMBL/GenBank/DDBJ whole genome shotgun (WGS) entry which is preliminary data.</text>
</comment>
<accession>A0A927HY50</accession>
<name>A0A927HY50_9HYPH</name>
<dbReference type="EMBL" id="JACXWY010000002">
    <property type="protein sequence ID" value="MBD3844859.1"/>
    <property type="molecule type" value="Genomic_DNA"/>
</dbReference>
<feature type="chain" id="PRO_5036827129" description="Secreted protein" evidence="2">
    <location>
        <begin position="28"/>
        <end position="89"/>
    </location>
</feature>
<proteinExistence type="predicted"/>
<sequence length="89" mass="9420">MSKTLAAAAFGLALAIGSIAIHSPASAAGTASERAQNKLAPQQQQEPQEYPKYHDQATDAYYSPGVKANPCHFTQANIDGVMKQVEVCD</sequence>
<keyword evidence="4" id="KW-1185">Reference proteome</keyword>
<reference evidence="3" key="1">
    <citation type="submission" date="2020-09" db="EMBL/GenBank/DDBJ databases">
        <title>Bosea spartocytisi sp. nov. a root nodule endophyte of Spartocytisus supranubius in the high mountain ecosystem fo the Teide National Park (Canary Islands, Spain).</title>
        <authorList>
            <person name="Pulido-Suarez L."/>
            <person name="Peix A."/>
            <person name="Igual J.M."/>
            <person name="Socas-Perez N."/>
            <person name="Velazquez E."/>
            <person name="Flores-Felix J.D."/>
            <person name="Leon-Barrios M."/>
        </authorList>
    </citation>
    <scope>NUCLEOTIDE SEQUENCE</scope>
    <source>
        <strain evidence="3">SSUT16</strain>
    </source>
</reference>
<evidence type="ECO:0000256" key="2">
    <source>
        <dbReference type="SAM" id="SignalP"/>
    </source>
</evidence>
<evidence type="ECO:0000313" key="4">
    <source>
        <dbReference type="Proteomes" id="UP000619295"/>
    </source>
</evidence>
<dbReference type="AlphaFoldDB" id="A0A927HY50"/>
<protein>
    <recommendedName>
        <fullName evidence="5">Secreted protein</fullName>
    </recommendedName>
</protein>
<evidence type="ECO:0000313" key="3">
    <source>
        <dbReference type="EMBL" id="MBD3844859.1"/>
    </source>
</evidence>
<dbReference type="Proteomes" id="UP000619295">
    <property type="component" value="Unassembled WGS sequence"/>
</dbReference>
<dbReference type="RefSeq" id="WP_038368225.1">
    <property type="nucleotide sequence ID" value="NZ_JACXWY010000002.1"/>
</dbReference>
<gene>
    <name evidence="3" type="ORF">IED13_04050</name>
</gene>
<evidence type="ECO:0000256" key="1">
    <source>
        <dbReference type="SAM" id="MobiDB-lite"/>
    </source>
</evidence>
<feature type="region of interest" description="Disordered" evidence="1">
    <location>
        <begin position="26"/>
        <end position="52"/>
    </location>
</feature>
<organism evidence="3 4">
    <name type="scientific">Bosea spartocytisi</name>
    <dbReference type="NCBI Taxonomy" id="2773451"/>
    <lineage>
        <taxon>Bacteria</taxon>
        <taxon>Pseudomonadati</taxon>
        <taxon>Pseudomonadota</taxon>
        <taxon>Alphaproteobacteria</taxon>
        <taxon>Hyphomicrobiales</taxon>
        <taxon>Boseaceae</taxon>
        <taxon>Bosea</taxon>
    </lineage>
</organism>
<keyword evidence="2" id="KW-0732">Signal</keyword>
<feature type="signal peptide" evidence="2">
    <location>
        <begin position="1"/>
        <end position="27"/>
    </location>
</feature>